<dbReference type="Pfam" id="PF01168">
    <property type="entry name" value="Ala_racemase_N"/>
    <property type="match status" value="1"/>
</dbReference>
<evidence type="ECO:0000259" key="2">
    <source>
        <dbReference type="Pfam" id="PF21279"/>
    </source>
</evidence>
<dbReference type="EMBL" id="CP067089">
    <property type="protein sequence ID" value="QQO10917.1"/>
    <property type="molecule type" value="Genomic_DNA"/>
</dbReference>
<name>A0A7T7XR16_9SPIR</name>
<protein>
    <submittedName>
        <fullName evidence="3">Alanine racemase</fullName>
    </submittedName>
</protein>
<evidence type="ECO:0000259" key="1">
    <source>
        <dbReference type="Pfam" id="PF01168"/>
    </source>
</evidence>
<proteinExistence type="predicted"/>
<dbReference type="SUPFAM" id="SSF51419">
    <property type="entry name" value="PLP-binding barrel"/>
    <property type="match status" value="1"/>
</dbReference>
<dbReference type="InterPro" id="IPR029066">
    <property type="entry name" value="PLP-binding_barrel"/>
</dbReference>
<reference evidence="3" key="1">
    <citation type="submission" date="2021-01" db="EMBL/GenBank/DDBJ databases">
        <title>Description of Breznakiella homolactica.</title>
        <authorList>
            <person name="Song Y."/>
            <person name="Brune A."/>
        </authorList>
    </citation>
    <scope>NUCLEOTIDE SEQUENCE</scope>
    <source>
        <strain evidence="3">RmG30</strain>
    </source>
</reference>
<dbReference type="Pfam" id="PF21279">
    <property type="entry name" value="YhfX-like_C"/>
    <property type="match status" value="1"/>
</dbReference>
<gene>
    <name evidence="3" type="ORF">JFL75_08370</name>
</gene>
<organism evidence="3 4">
    <name type="scientific">Breznakiella homolactica</name>
    <dbReference type="NCBI Taxonomy" id="2798577"/>
    <lineage>
        <taxon>Bacteria</taxon>
        <taxon>Pseudomonadati</taxon>
        <taxon>Spirochaetota</taxon>
        <taxon>Spirochaetia</taxon>
        <taxon>Spirochaetales</taxon>
        <taxon>Breznakiellaceae</taxon>
        <taxon>Breznakiella</taxon>
    </lineage>
</organism>
<dbReference type="KEGG" id="bhc:JFL75_08370"/>
<feature type="domain" description="YhfX-like C-terminal" evidence="2">
    <location>
        <begin position="292"/>
        <end position="386"/>
    </location>
</feature>
<dbReference type="RefSeq" id="WP_215628222.1">
    <property type="nucleotide sequence ID" value="NZ_CP067089.2"/>
</dbReference>
<accession>A0A7T7XR16</accession>
<sequence length="403" mass="43361">MFLRFLRTHNPELIDSAAYFLGNGFIEPDTYVLDMDAIESNAGRLLDTARENGVTLYCMAKQVGRNPELSRRVLACTASGGKLGAASGAGRFSGMVAVDFREARTLRAAGLPVRHLGHLGQLPKGFIREALEMKPEVITVYSLEKAAEISAVAADAGMVQDILLRVWDDGDIFYSGQEGGFPLEDLRKNAEALKQFKGIRIAGVTSFPCFLYSEEKQKALPTPNAYTIGRAADILRSMGIDLSQINMPSCNSPATIPIAAGLGATHAEPGHSLTGTTPDNLTDPDPLIPAMVYVTEISHGHGGGSYCYGGGHYRRGNVRCALVRSARGYEETAVETPPSESIDYYFQLRGTYPVSSPVFMAFRTQIFVTRSRVALVEGCSRGKPSLIGIWDAQGNPISEGGGS</sequence>
<dbReference type="Gene3D" id="2.40.37.30">
    <property type="match status" value="2"/>
</dbReference>
<evidence type="ECO:0000313" key="3">
    <source>
        <dbReference type="EMBL" id="QQO10917.1"/>
    </source>
</evidence>
<dbReference type="InterPro" id="IPR001608">
    <property type="entry name" value="Ala_racemase_N"/>
</dbReference>
<dbReference type="InterPro" id="IPR048449">
    <property type="entry name" value="YhfX-like_C"/>
</dbReference>
<dbReference type="Proteomes" id="UP000595917">
    <property type="component" value="Chromosome"/>
</dbReference>
<keyword evidence="4" id="KW-1185">Reference proteome</keyword>
<evidence type="ECO:0000313" key="4">
    <source>
        <dbReference type="Proteomes" id="UP000595917"/>
    </source>
</evidence>
<feature type="domain" description="Alanine racemase N-terminal" evidence="1">
    <location>
        <begin position="34"/>
        <end position="278"/>
    </location>
</feature>
<dbReference type="AlphaFoldDB" id="A0A7T7XR16"/>